<gene>
    <name evidence="2" type="primary">PLESTMB000318</name>
    <name evidence="2" type="ORF">PLESTB_000149000</name>
</gene>
<feature type="region of interest" description="Disordered" evidence="1">
    <location>
        <begin position="515"/>
        <end position="556"/>
    </location>
</feature>
<comment type="caution">
    <text evidence="2">The sequence shown here is derived from an EMBL/GenBank/DDBJ whole genome shotgun (WGS) entry which is preliminary data.</text>
</comment>
<dbReference type="Proteomes" id="UP001165080">
    <property type="component" value="Unassembled WGS sequence"/>
</dbReference>
<feature type="compositionally biased region" description="Low complexity" evidence="1">
    <location>
        <begin position="178"/>
        <end position="187"/>
    </location>
</feature>
<keyword evidence="3" id="KW-1185">Reference proteome</keyword>
<dbReference type="EMBL" id="BRXU01000002">
    <property type="protein sequence ID" value="GLC48794.1"/>
    <property type="molecule type" value="Genomic_DNA"/>
</dbReference>
<proteinExistence type="predicted"/>
<evidence type="ECO:0000313" key="2">
    <source>
        <dbReference type="EMBL" id="GLC48794.1"/>
    </source>
</evidence>
<feature type="compositionally biased region" description="Acidic residues" evidence="1">
    <location>
        <begin position="515"/>
        <end position="529"/>
    </location>
</feature>
<dbReference type="SUPFAM" id="SSF81383">
    <property type="entry name" value="F-box domain"/>
    <property type="match status" value="1"/>
</dbReference>
<feature type="compositionally biased region" description="Gly residues" evidence="1">
    <location>
        <begin position="241"/>
        <end position="250"/>
    </location>
</feature>
<sequence length="739" mass="75940">MDVGATPAGAISEDAKPSPPDAPHDALYRVDILQEIFCRLGCVAELAAACLVSKAWLGAARGDLPWRSVYVRQYGEPHSWEACRSFREQCTRRVGLRWPQHAPPLPGPPAPGTQLEAYDKIYGVRTLAVSYDPASRALLRAVRSRALVGDDARVAVQSIPLEPAEVAEPGAGPGVSGGDVAAAATAEPAPPSPARGPAGGITGATTPDCSSDGPQWVCMLSVDGRMPPSPPDVQDDDDGEAGGPAGGGGGDEGEHLTEAGVRQIAALAELLPTVMCCAAGLLYLPAGPTGHGLAVWDLTATRGPPAAATAAAAAAAPDPAVAAAPEPYWLVPEAHPGRLLAAATDGCLAVSGCDGGVLRFWQGRRRVALGQADIGDLTRLPVLDAFPRAASHAGAGRHRLRIAVCEASGLAVVALASPLAPKIYIYRATPRGGGGGGGLGGDGDASGGGGGGGGVGQLLASPSVHAAPCSGLLLFRRRMLTIQVMCSDVMGARFGGSGGSSVLVTLVICMWQLPEGEEEEEEEEQEEEGGGGGSEAARAASREEGEVEGEEGAGHWSDSWTRLYSSRLQLEHPRTLVLGRMRPLLTASEDLMLMTVPRNVGGRPPHSQLLALELPPRRRTTRGSVDGGGSSEEGADEEEEKEEGDGAAAEAAEAGAGGAPRRRRLPPPRQGGIVGGGGRMMVVPEAERLQWVEVIEDAGEVVAAVVPTPRHLALLSEDGRLRLYGIVPTDEAVPADPPS</sequence>
<accession>A0A9W6EXU1</accession>
<protein>
    <recommendedName>
        <fullName evidence="4">F-box domain-containing protein</fullName>
    </recommendedName>
</protein>
<evidence type="ECO:0000256" key="1">
    <source>
        <dbReference type="SAM" id="MobiDB-lite"/>
    </source>
</evidence>
<evidence type="ECO:0000313" key="3">
    <source>
        <dbReference type="Proteomes" id="UP001165080"/>
    </source>
</evidence>
<feature type="region of interest" description="Disordered" evidence="1">
    <location>
        <begin position="165"/>
        <end position="255"/>
    </location>
</feature>
<name>A0A9W6EXU1_9CHLO</name>
<feature type="compositionally biased region" description="Acidic residues" evidence="1">
    <location>
        <begin position="633"/>
        <end position="645"/>
    </location>
</feature>
<evidence type="ECO:0008006" key="4">
    <source>
        <dbReference type="Google" id="ProtNLM"/>
    </source>
</evidence>
<feature type="region of interest" description="Disordered" evidence="1">
    <location>
        <begin position="597"/>
        <end position="677"/>
    </location>
</feature>
<dbReference type="AlphaFoldDB" id="A0A9W6EXU1"/>
<feature type="region of interest" description="Disordered" evidence="1">
    <location>
        <begin position="1"/>
        <end position="22"/>
    </location>
</feature>
<organism evidence="2 3">
    <name type="scientific">Pleodorina starrii</name>
    <dbReference type="NCBI Taxonomy" id="330485"/>
    <lineage>
        <taxon>Eukaryota</taxon>
        <taxon>Viridiplantae</taxon>
        <taxon>Chlorophyta</taxon>
        <taxon>core chlorophytes</taxon>
        <taxon>Chlorophyceae</taxon>
        <taxon>CS clade</taxon>
        <taxon>Chlamydomonadales</taxon>
        <taxon>Volvocaceae</taxon>
        <taxon>Pleodorina</taxon>
    </lineage>
</organism>
<dbReference type="InterPro" id="IPR036047">
    <property type="entry name" value="F-box-like_dom_sf"/>
</dbReference>
<reference evidence="2 3" key="1">
    <citation type="journal article" date="2023" name="Commun. Biol.">
        <title>Reorganization of the ancestral sex-determining regions during the evolution of trioecy in Pleodorina starrii.</title>
        <authorList>
            <person name="Takahashi K."/>
            <person name="Suzuki S."/>
            <person name="Kawai-Toyooka H."/>
            <person name="Yamamoto K."/>
            <person name="Hamaji T."/>
            <person name="Ootsuki R."/>
            <person name="Yamaguchi H."/>
            <person name="Kawachi M."/>
            <person name="Higashiyama T."/>
            <person name="Nozaki H."/>
        </authorList>
    </citation>
    <scope>NUCLEOTIDE SEQUENCE [LARGE SCALE GENOMIC DNA]</scope>
    <source>
        <strain evidence="2 3">NIES-4479</strain>
    </source>
</reference>